<feature type="transmembrane region" description="Helical" evidence="7">
    <location>
        <begin position="336"/>
        <end position="357"/>
    </location>
</feature>
<dbReference type="GO" id="GO:0030003">
    <property type="term" value="P:intracellular monoatomic cation homeostasis"/>
    <property type="evidence" value="ECO:0007669"/>
    <property type="project" value="UniProtKB-ARBA"/>
</dbReference>
<dbReference type="Pfam" id="PF01545">
    <property type="entry name" value="Cation_efflux"/>
    <property type="match status" value="1"/>
</dbReference>
<dbReference type="InterPro" id="IPR058533">
    <property type="entry name" value="Cation_efflux_TM"/>
</dbReference>
<accession>A0A6V8HPS4</accession>
<protein>
    <recommendedName>
        <fullName evidence="8">Cation efflux protein transmembrane domain-containing protein</fullName>
    </recommendedName>
</protein>
<evidence type="ECO:0000256" key="3">
    <source>
        <dbReference type="ARBA" id="ARBA00022692"/>
    </source>
</evidence>
<keyword evidence="3 7" id="KW-0812">Transmembrane</keyword>
<comment type="caution">
    <text evidence="9">The sequence shown here is derived from an EMBL/GenBank/DDBJ whole genome shotgun (WGS) entry which is preliminary data.</text>
</comment>
<dbReference type="AlphaFoldDB" id="A0A6V8HPS4"/>
<keyword evidence="2" id="KW-0813">Transport</keyword>
<evidence type="ECO:0000313" key="10">
    <source>
        <dbReference type="Proteomes" id="UP000053095"/>
    </source>
</evidence>
<dbReference type="InterPro" id="IPR002524">
    <property type="entry name" value="Cation_efflux"/>
</dbReference>
<dbReference type="GO" id="GO:0098771">
    <property type="term" value="P:inorganic ion homeostasis"/>
    <property type="evidence" value="ECO:0007669"/>
    <property type="project" value="UniProtKB-ARBA"/>
</dbReference>
<feature type="transmembrane region" description="Helical" evidence="7">
    <location>
        <begin position="645"/>
        <end position="668"/>
    </location>
</feature>
<evidence type="ECO:0000313" key="9">
    <source>
        <dbReference type="EMBL" id="GAM43673.1"/>
    </source>
</evidence>
<dbReference type="PANTHER" id="PTHR43840:SF4">
    <property type="entry name" value="CDF DIVALENT METAL CATION TRANSPORTER (EUROFUNG)"/>
    <property type="match status" value="1"/>
</dbReference>
<dbReference type="NCBIfam" id="TIGR01297">
    <property type="entry name" value="CDF"/>
    <property type="match status" value="1"/>
</dbReference>
<dbReference type="FunFam" id="1.20.1510.10:FF:000005">
    <property type="entry name" value="Putative Cation diffusion facilitator 1"/>
    <property type="match status" value="1"/>
</dbReference>
<evidence type="ECO:0000256" key="4">
    <source>
        <dbReference type="ARBA" id="ARBA00022989"/>
    </source>
</evidence>
<gene>
    <name evidence="9" type="ORF">TCE0_060r18674</name>
</gene>
<feature type="transmembrane region" description="Helical" evidence="7">
    <location>
        <begin position="377"/>
        <end position="398"/>
    </location>
</feature>
<dbReference type="PANTHER" id="PTHR43840">
    <property type="entry name" value="MITOCHONDRIAL METAL TRANSPORTER 1-RELATED"/>
    <property type="match status" value="1"/>
</dbReference>
<feature type="transmembrane region" description="Helical" evidence="7">
    <location>
        <begin position="260"/>
        <end position="281"/>
    </location>
</feature>
<dbReference type="GO" id="GO:0008324">
    <property type="term" value="F:monoatomic cation transmembrane transporter activity"/>
    <property type="evidence" value="ECO:0007669"/>
    <property type="project" value="InterPro"/>
</dbReference>
<sequence>MSSPRRASGLWQAQNQHQQGPPSTSSSFLELGPQHGWQMMSTRGQSLPGLLRRYSISEDNNKPDSVDDLENGSNGAEATGSVRHLTASPTSEMPRRRSSILIGDTSPAFRWSDYYTPPEELSKLRKPVREYYERMNYLVSRYSFVDRLLDSSIARDLLEDYDRFWATNQRSHLHPITEEPMPISPSESHETDRAHRHLNERTPLLLSSDDADEMMETSQSSKEQDSRRIVMTAVYINLVANLILLIAKIIVTLMTSSVSVLASLVDAALDFLSTAIVWSTTRLTVRRDRHRYPVGRQRLEPLGVLIFAVVIITSFVQVAILSLQRLAGEDHNLVELTVPALIIMASTVAIKGLCWLWCRRINNSNVQALAQDAMTDIVFNIFSIIFPLIGTFTNTWWLDPLGGLLLSFYVIGNWASTANEHIAHLTGATASSSDRSVLLYIVMRFANCIRWIQNLEAYYSGDRLNVEVDIVLDGHTSLHDSHDIGESLQYMLESSVESGVGPVAEPELGSGLEVEPGPESGSVVHVGAGFVSGAVFVLAWADGLQRPAPRTPLHVKFVFSCVCFFGLGCVLSSLCLFLGEDELKQEQEQDLELEMMPAVSPGLLMVVMVLEPKSELGDKLMAEDESAAQYGLEFEDELGVEQENLVLETVMVALVLEANVLVLVVLVVELDSESLKYQYQDHYHYQKISLFLH</sequence>
<evidence type="ECO:0000256" key="6">
    <source>
        <dbReference type="SAM" id="MobiDB-lite"/>
    </source>
</evidence>
<dbReference type="Gene3D" id="3.30.70.1350">
    <property type="entry name" value="Cation efflux protein, cytoplasmic domain"/>
    <property type="match status" value="1"/>
</dbReference>
<feature type="transmembrane region" description="Helical" evidence="7">
    <location>
        <begin position="229"/>
        <end position="254"/>
    </location>
</feature>
<evidence type="ECO:0000256" key="2">
    <source>
        <dbReference type="ARBA" id="ARBA00022448"/>
    </source>
</evidence>
<evidence type="ECO:0000259" key="8">
    <source>
        <dbReference type="Pfam" id="PF01545"/>
    </source>
</evidence>
<feature type="transmembrane region" description="Helical" evidence="7">
    <location>
        <begin position="522"/>
        <end position="541"/>
    </location>
</feature>
<keyword evidence="5 7" id="KW-0472">Membrane</keyword>
<name>A0A6V8HPS4_TALPI</name>
<feature type="region of interest" description="Disordered" evidence="6">
    <location>
        <begin position="176"/>
        <end position="195"/>
    </location>
</feature>
<dbReference type="InterPro" id="IPR036837">
    <property type="entry name" value="Cation_efflux_CTD_sf"/>
</dbReference>
<evidence type="ECO:0000256" key="5">
    <source>
        <dbReference type="ARBA" id="ARBA00023136"/>
    </source>
</evidence>
<dbReference type="Proteomes" id="UP000053095">
    <property type="component" value="Unassembled WGS sequence"/>
</dbReference>
<feature type="compositionally biased region" description="Basic and acidic residues" evidence="6">
    <location>
        <begin position="56"/>
        <end position="65"/>
    </location>
</feature>
<feature type="domain" description="Cation efflux protein transmembrane" evidence="8">
    <location>
        <begin position="235"/>
        <end position="423"/>
    </location>
</feature>
<dbReference type="SUPFAM" id="SSF161111">
    <property type="entry name" value="Cation efflux protein transmembrane domain-like"/>
    <property type="match status" value="1"/>
</dbReference>
<organism evidence="9 10">
    <name type="scientific">Talaromyces pinophilus</name>
    <name type="common">Penicillium pinophilum</name>
    <dbReference type="NCBI Taxonomy" id="128442"/>
    <lineage>
        <taxon>Eukaryota</taxon>
        <taxon>Fungi</taxon>
        <taxon>Dikarya</taxon>
        <taxon>Ascomycota</taxon>
        <taxon>Pezizomycotina</taxon>
        <taxon>Eurotiomycetes</taxon>
        <taxon>Eurotiomycetidae</taxon>
        <taxon>Eurotiales</taxon>
        <taxon>Trichocomaceae</taxon>
        <taxon>Talaromyces</taxon>
        <taxon>Talaromyces sect. Talaromyces</taxon>
    </lineage>
</organism>
<dbReference type="SUPFAM" id="SSF160240">
    <property type="entry name" value="Cation efflux protein cytoplasmic domain-like"/>
    <property type="match status" value="1"/>
</dbReference>
<dbReference type="EMBL" id="DF933856">
    <property type="protein sequence ID" value="GAM43673.1"/>
    <property type="molecule type" value="Genomic_DNA"/>
</dbReference>
<feature type="region of interest" description="Disordered" evidence="6">
    <location>
        <begin position="1"/>
        <end position="41"/>
    </location>
</feature>
<dbReference type="InterPro" id="IPR050291">
    <property type="entry name" value="CDF_Transporter"/>
</dbReference>
<evidence type="ECO:0000256" key="1">
    <source>
        <dbReference type="ARBA" id="ARBA00004141"/>
    </source>
</evidence>
<feature type="region of interest" description="Disordered" evidence="6">
    <location>
        <begin position="56"/>
        <end position="98"/>
    </location>
</feature>
<keyword evidence="10" id="KW-1185">Reference proteome</keyword>
<dbReference type="Gene3D" id="1.20.1510.10">
    <property type="entry name" value="Cation efflux protein transmembrane domain"/>
    <property type="match status" value="1"/>
</dbReference>
<evidence type="ECO:0000256" key="7">
    <source>
        <dbReference type="SAM" id="Phobius"/>
    </source>
</evidence>
<keyword evidence="4 7" id="KW-1133">Transmembrane helix</keyword>
<feature type="transmembrane region" description="Helical" evidence="7">
    <location>
        <begin position="553"/>
        <end position="579"/>
    </location>
</feature>
<feature type="transmembrane region" description="Helical" evidence="7">
    <location>
        <begin position="302"/>
        <end position="324"/>
    </location>
</feature>
<dbReference type="InterPro" id="IPR027469">
    <property type="entry name" value="Cation_efflux_TMD_sf"/>
</dbReference>
<reference evidence="10" key="1">
    <citation type="journal article" date="2015" name="Genome Announc.">
        <title>Draft genome sequence of Talaromyces cellulolyticus strain Y-94, a source of lignocellulosic biomass-degrading enzymes.</title>
        <authorList>
            <person name="Fujii T."/>
            <person name="Koike H."/>
            <person name="Sawayama S."/>
            <person name="Yano S."/>
            <person name="Inoue H."/>
        </authorList>
    </citation>
    <scope>NUCLEOTIDE SEQUENCE [LARGE SCALE GENOMIC DNA]</scope>
    <source>
        <strain evidence="10">Y-94</strain>
    </source>
</reference>
<feature type="compositionally biased region" description="Polar residues" evidence="6">
    <location>
        <begin position="1"/>
        <end position="28"/>
    </location>
</feature>
<dbReference type="GO" id="GO:0016020">
    <property type="term" value="C:membrane"/>
    <property type="evidence" value="ECO:0007669"/>
    <property type="project" value="UniProtKB-SubCell"/>
</dbReference>
<comment type="subcellular location">
    <subcellularLocation>
        <location evidence="1">Membrane</location>
        <topology evidence="1">Multi-pass membrane protein</topology>
    </subcellularLocation>
</comment>
<proteinExistence type="predicted"/>